<feature type="binding site" evidence="11">
    <location>
        <position position="108"/>
    </location>
    <ligand>
        <name>Zn(2+)</name>
        <dbReference type="ChEBI" id="CHEBI:29105"/>
        <note>ligand shared between dimeric partners</note>
    </ligand>
</feature>
<feature type="binding site" evidence="11">
    <location>
        <position position="90"/>
    </location>
    <ligand>
        <name>Zn(2+)</name>
        <dbReference type="ChEBI" id="CHEBI:29105"/>
        <note>ligand shared between dimeric partners</note>
    </ligand>
</feature>
<gene>
    <name evidence="11" type="primary">hisI</name>
    <name evidence="13" type="ordered locus">B488_10420</name>
</gene>
<feature type="binding site" evidence="11">
    <location>
        <position position="93"/>
    </location>
    <ligand>
        <name>Mg(2+)</name>
        <dbReference type="ChEBI" id="CHEBI:18420"/>
    </ligand>
</feature>
<keyword evidence="8 11" id="KW-0028">Amino-acid biosynthesis</keyword>
<sequence>MSHFLSSDKEALQDEDTFKPRFDENGLITAVITDVKDGDLLMVAHMNEQALSLTLETGIAHYFSRSRNRIWKKGEVSGHFQRVEEILIDCDQDCVQLKVYLPKWQAACHTGRRSCFYSIVYLDGHKIKKRVFDSVRLFDPKIVYGNNQ</sequence>
<dbReference type="EMBL" id="CP003789">
    <property type="protein sequence ID" value="AGA65034.1"/>
    <property type="molecule type" value="Genomic_DNA"/>
</dbReference>
<feature type="binding site" evidence="11">
    <location>
        <position position="115"/>
    </location>
    <ligand>
        <name>Zn(2+)</name>
        <dbReference type="ChEBI" id="CHEBI:29105"/>
        <note>ligand shared between dimeric partners</note>
    </ligand>
</feature>
<dbReference type="GO" id="GO:0004636">
    <property type="term" value="F:phosphoribosyl-ATP diphosphatase activity"/>
    <property type="evidence" value="ECO:0007669"/>
    <property type="project" value="UniProtKB-EC"/>
</dbReference>
<comment type="similarity">
    <text evidence="6">In the N-terminal section; belongs to the PRA-CH family.</text>
</comment>
<keyword evidence="11" id="KW-0862">Zinc</keyword>
<dbReference type="STRING" id="1215343.B488_10420"/>
<evidence type="ECO:0000259" key="12">
    <source>
        <dbReference type="Pfam" id="PF01502"/>
    </source>
</evidence>
<dbReference type="GO" id="GO:0004635">
    <property type="term" value="F:phosphoribosyl-AMP cyclohydrolase activity"/>
    <property type="evidence" value="ECO:0007669"/>
    <property type="project" value="UniProtKB-UniRule"/>
</dbReference>
<dbReference type="eggNOG" id="COG0139">
    <property type="taxonomic scope" value="Bacteria"/>
</dbReference>
<comment type="subunit">
    <text evidence="11">Homodimer.</text>
</comment>
<comment type="pathway">
    <text evidence="3 11">Amino-acid biosynthesis; L-histidine biosynthesis; L-histidine from 5-phospho-alpha-D-ribose 1-diphosphate: step 3/9.</text>
</comment>
<comment type="pathway">
    <text evidence="4">Amino-acid biosynthesis; L-histidine biosynthesis; L-histidine from 5-phospho-alpha-D-ribose 1-diphosphate: step 2/9.</text>
</comment>
<dbReference type="InterPro" id="IPR026660">
    <property type="entry name" value="PRA-CH"/>
</dbReference>
<evidence type="ECO:0000256" key="11">
    <source>
        <dbReference type="HAMAP-Rule" id="MF_01021"/>
    </source>
</evidence>
<dbReference type="Gene3D" id="3.10.20.810">
    <property type="entry name" value="Phosphoribosyl-AMP cyclohydrolase"/>
    <property type="match status" value="1"/>
</dbReference>
<feature type="binding site" evidence="11">
    <location>
        <position position="89"/>
    </location>
    <ligand>
        <name>Mg(2+)</name>
        <dbReference type="ChEBI" id="CHEBI:18420"/>
    </ligand>
</feature>
<evidence type="ECO:0000256" key="8">
    <source>
        <dbReference type="ARBA" id="ARBA00022605"/>
    </source>
</evidence>
<dbReference type="HOGENOM" id="CLU_048577_5_0_5"/>
<protein>
    <recommendedName>
        <fullName evidence="11">Phosphoribosyl-AMP cyclohydrolase</fullName>
        <shortName evidence="11">PRA-CH</shortName>
        <ecNumber evidence="11">3.5.4.19</ecNumber>
    </recommendedName>
</protein>
<organism evidence="13 14">
    <name type="scientific">Liberibacter crescens (strain BT-1)</name>
    <dbReference type="NCBI Taxonomy" id="1215343"/>
    <lineage>
        <taxon>Bacteria</taxon>
        <taxon>Pseudomonadati</taxon>
        <taxon>Pseudomonadota</taxon>
        <taxon>Alphaproteobacteria</taxon>
        <taxon>Hyphomicrobiales</taxon>
        <taxon>Rhizobiaceae</taxon>
        <taxon>Liberibacter</taxon>
    </lineage>
</organism>
<dbReference type="Proteomes" id="UP000010799">
    <property type="component" value="Chromosome"/>
</dbReference>
<dbReference type="GO" id="GO:0008270">
    <property type="term" value="F:zinc ion binding"/>
    <property type="evidence" value="ECO:0007669"/>
    <property type="project" value="UniProtKB-UniRule"/>
</dbReference>
<dbReference type="PATRIC" id="fig|1215343.11.peg.1070"/>
<comment type="catalytic activity">
    <reaction evidence="1 11">
        <text>1-(5-phospho-beta-D-ribosyl)-5'-AMP + H2O = 1-(5-phospho-beta-D-ribosyl)-5-[(5-phospho-beta-D-ribosylamino)methylideneamino]imidazole-4-carboxamide</text>
        <dbReference type="Rhea" id="RHEA:20049"/>
        <dbReference type="ChEBI" id="CHEBI:15377"/>
        <dbReference type="ChEBI" id="CHEBI:58435"/>
        <dbReference type="ChEBI" id="CHEBI:59457"/>
        <dbReference type="EC" id="3.5.4.19"/>
    </reaction>
</comment>
<dbReference type="InterPro" id="IPR038019">
    <property type="entry name" value="PRib_AMP_CycHydrolase_sf"/>
</dbReference>
<evidence type="ECO:0000256" key="9">
    <source>
        <dbReference type="ARBA" id="ARBA00022801"/>
    </source>
</evidence>
<dbReference type="Pfam" id="PF01502">
    <property type="entry name" value="PRA-CH"/>
    <property type="match status" value="1"/>
</dbReference>
<comment type="catalytic activity">
    <reaction evidence="2">
        <text>1-(5-phospho-beta-D-ribosyl)-ATP + H2O = 1-(5-phospho-beta-D-ribosyl)-5'-AMP + diphosphate + H(+)</text>
        <dbReference type="Rhea" id="RHEA:22828"/>
        <dbReference type="ChEBI" id="CHEBI:15377"/>
        <dbReference type="ChEBI" id="CHEBI:15378"/>
        <dbReference type="ChEBI" id="CHEBI:33019"/>
        <dbReference type="ChEBI" id="CHEBI:59457"/>
        <dbReference type="ChEBI" id="CHEBI:73183"/>
        <dbReference type="EC" id="3.6.1.31"/>
    </reaction>
</comment>
<evidence type="ECO:0000256" key="7">
    <source>
        <dbReference type="ARBA" id="ARBA00022490"/>
    </source>
</evidence>
<keyword evidence="11" id="KW-0479">Metal-binding</keyword>
<keyword evidence="10 11" id="KW-0368">Histidine biosynthesis</keyword>
<dbReference type="GO" id="GO:0000287">
    <property type="term" value="F:magnesium ion binding"/>
    <property type="evidence" value="ECO:0007669"/>
    <property type="project" value="UniProtKB-UniRule"/>
</dbReference>
<dbReference type="InterPro" id="IPR002496">
    <property type="entry name" value="PRib_AMP_CycHydrolase_dom"/>
</dbReference>
<evidence type="ECO:0000256" key="2">
    <source>
        <dbReference type="ARBA" id="ARBA00001460"/>
    </source>
</evidence>
<comment type="similarity">
    <text evidence="11">Belongs to the PRA-CH family.</text>
</comment>
<evidence type="ECO:0000313" key="13">
    <source>
        <dbReference type="EMBL" id="AGA65034.1"/>
    </source>
</evidence>
<keyword evidence="9 11" id="KW-0378">Hydrolase</keyword>
<feature type="domain" description="Phosphoribosyl-AMP cyclohydrolase" evidence="12">
    <location>
        <begin position="42"/>
        <end position="117"/>
    </location>
</feature>
<dbReference type="EC" id="3.5.4.19" evidence="11"/>
<keyword evidence="7 11" id="KW-0963">Cytoplasm</keyword>
<comment type="similarity">
    <text evidence="5">In the C-terminal section; belongs to the PRA-PH family.</text>
</comment>
<proteinExistence type="inferred from homology"/>
<dbReference type="GO" id="GO:0000105">
    <property type="term" value="P:L-histidine biosynthetic process"/>
    <property type="evidence" value="ECO:0007669"/>
    <property type="project" value="UniProtKB-UniRule"/>
</dbReference>
<feature type="binding site" evidence="11">
    <location>
        <position position="91"/>
    </location>
    <ligand>
        <name>Mg(2+)</name>
        <dbReference type="ChEBI" id="CHEBI:18420"/>
    </ligand>
</feature>
<evidence type="ECO:0000256" key="3">
    <source>
        <dbReference type="ARBA" id="ARBA00005169"/>
    </source>
</evidence>
<dbReference type="RefSeq" id="WP_015273459.1">
    <property type="nucleotide sequence ID" value="NC_019907.1"/>
</dbReference>
<evidence type="ECO:0000256" key="10">
    <source>
        <dbReference type="ARBA" id="ARBA00023102"/>
    </source>
</evidence>
<dbReference type="SUPFAM" id="SSF141734">
    <property type="entry name" value="HisI-like"/>
    <property type="match status" value="1"/>
</dbReference>
<dbReference type="GO" id="GO:0005737">
    <property type="term" value="C:cytoplasm"/>
    <property type="evidence" value="ECO:0007669"/>
    <property type="project" value="UniProtKB-SubCell"/>
</dbReference>
<dbReference type="NCBIfam" id="NF000768">
    <property type="entry name" value="PRK00051.1"/>
    <property type="match status" value="1"/>
</dbReference>
<evidence type="ECO:0000256" key="4">
    <source>
        <dbReference type="ARBA" id="ARBA00005204"/>
    </source>
</evidence>
<keyword evidence="11" id="KW-0460">Magnesium</keyword>
<keyword evidence="14" id="KW-1185">Reference proteome</keyword>
<comment type="function">
    <text evidence="11">Catalyzes the hydrolysis of the adenine ring of phosphoribosyl-AMP.</text>
</comment>
<name>L0EU33_LIBCB</name>
<dbReference type="PANTHER" id="PTHR42945">
    <property type="entry name" value="HISTIDINE BIOSYNTHESIS BIFUNCTIONAL PROTEIN"/>
    <property type="match status" value="1"/>
</dbReference>
<dbReference type="HAMAP" id="MF_01021">
    <property type="entry name" value="HisI"/>
    <property type="match status" value="1"/>
</dbReference>
<dbReference type="UniPathway" id="UPA00031">
    <property type="reaction ID" value="UER00008"/>
</dbReference>
<comment type="cofactor">
    <cofactor evidence="11">
        <name>Zn(2+)</name>
        <dbReference type="ChEBI" id="CHEBI:29105"/>
    </cofactor>
    <text evidence="11">Binds 1 zinc ion per subunit.</text>
</comment>
<dbReference type="FunFam" id="3.10.20.810:FF:000001">
    <property type="entry name" value="Histidine biosynthesis bifunctional protein HisIE"/>
    <property type="match status" value="1"/>
</dbReference>
<dbReference type="AlphaFoldDB" id="L0EU33"/>
<evidence type="ECO:0000256" key="6">
    <source>
        <dbReference type="ARBA" id="ARBA00008299"/>
    </source>
</evidence>
<evidence type="ECO:0000256" key="1">
    <source>
        <dbReference type="ARBA" id="ARBA00000024"/>
    </source>
</evidence>
<accession>L0EU33</accession>
<dbReference type="PANTHER" id="PTHR42945:SF1">
    <property type="entry name" value="HISTIDINE BIOSYNTHESIS BIFUNCTIONAL PROTEIN HIS7"/>
    <property type="match status" value="1"/>
</dbReference>
<evidence type="ECO:0000313" key="14">
    <source>
        <dbReference type="Proteomes" id="UP000010799"/>
    </source>
</evidence>
<evidence type="ECO:0000256" key="5">
    <source>
        <dbReference type="ARBA" id="ARBA00007731"/>
    </source>
</evidence>
<comment type="cofactor">
    <cofactor evidence="11">
        <name>Mg(2+)</name>
        <dbReference type="ChEBI" id="CHEBI:18420"/>
    </cofactor>
    <text evidence="11">Binds 1 Mg(2+) ion per subunit.</text>
</comment>
<comment type="subcellular location">
    <subcellularLocation>
        <location evidence="11">Cytoplasm</location>
    </subcellularLocation>
</comment>
<reference evidence="13 14" key="1">
    <citation type="journal article" date="2012" name="Stand. Genomic Sci.">
        <title>Complete genome sequence of Liberibacter crescens BT-1.</title>
        <authorList>
            <person name="Leonard M.T."/>
            <person name="Fagen J.R."/>
            <person name="Davis-Richardson A.G."/>
            <person name="Davis M.J."/>
            <person name="Triplett E.W."/>
        </authorList>
    </citation>
    <scope>NUCLEOTIDE SEQUENCE [LARGE SCALE GENOMIC DNA]</scope>
    <source>
        <strain evidence="13 14">BT-1</strain>
    </source>
</reference>
<dbReference type="KEGG" id="lcc:B488_10420"/>